<feature type="transmembrane region" description="Helical" evidence="7">
    <location>
        <begin position="52"/>
        <end position="70"/>
    </location>
</feature>
<comment type="similarity">
    <text evidence="2">Belongs to the UPF0324 family.</text>
</comment>
<dbReference type="EMBL" id="JBHRYC010000058">
    <property type="protein sequence ID" value="MFC3638055.1"/>
    <property type="molecule type" value="Genomic_DNA"/>
</dbReference>
<evidence type="ECO:0000256" key="2">
    <source>
        <dbReference type="ARBA" id="ARBA00007977"/>
    </source>
</evidence>
<evidence type="ECO:0000256" key="3">
    <source>
        <dbReference type="ARBA" id="ARBA00022475"/>
    </source>
</evidence>
<keyword evidence="3" id="KW-1003">Cell membrane</keyword>
<evidence type="ECO:0000313" key="9">
    <source>
        <dbReference type="Proteomes" id="UP001595704"/>
    </source>
</evidence>
<evidence type="ECO:0000256" key="4">
    <source>
        <dbReference type="ARBA" id="ARBA00022692"/>
    </source>
</evidence>
<keyword evidence="5 7" id="KW-1133">Transmembrane helix</keyword>
<feature type="transmembrane region" description="Helical" evidence="7">
    <location>
        <begin position="336"/>
        <end position="358"/>
    </location>
</feature>
<evidence type="ECO:0000256" key="7">
    <source>
        <dbReference type="SAM" id="Phobius"/>
    </source>
</evidence>
<name>A0ABV7UH78_9HYPH</name>
<sequence length="361" mass="36485">MTAVTNRLFCGFARTGFARLRGLAPGFALCVAVGSVALALEAGERTLFGKAWLEPMVLAILVGAAVRSVWNPGPGWEPGVAWSARFLLELGVALLGVSVSAATLLATGPGMIAGVAAVVALAIGLSFGVCRLLRLPTRMALLIACGNSICGNSAIAAVAPVIDADSNDVAASIAFTAVLGVLVVLGLPLLGLWLGMGAVAYGALTGLTVYAVPQVLAAAAPFGTTAMHMGALVKLVRVLMLGPICLLLSLAVPRLAPRAGPAVVGDAQRRQPGALHALPWFIAVFMILAGLRSAGLVPQALVAPASEAATILTLLSMAALGLGVDMRMVARSGWRVVAAAVLSILGLTAISLALLRLLGMA</sequence>
<feature type="transmembrane region" description="Helical" evidence="7">
    <location>
        <begin position="140"/>
        <end position="162"/>
    </location>
</feature>
<feature type="transmembrane region" description="Helical" evidence="7">
    <location>
        <begin position="201"/>
        <end position="223"/>
    </location>
</feature>
<feature type="transmembrane region" description="Helical" evidence="7">
    <location>
        <begin position="277"/>
        <end position="295"/>
    </location>
</feature>
<evidence type="ECO:0000256" key="5">
    <source>
        <dbReference type="ARBA" id="ARBA00022989"/>
    </source>
</evidence>
<dbReference type="PANTHER" id="PTHR30106">
    <property type="entry name" value="INNER MEMBRANE PROTEIN YEIH-RELATED"/>
    <property type="match status" value="1"/>
</dbReference>
<dbReference type="RefSeq" id="WP_191319612.1">
    <property type="nucleotide sequence ID" value="NZ_BNCG01000009.1"/>
</dbReference>
<dbReference type="Pfam" id="PF03601">
    <property type="entry name" value="Cons_hypoth698"/>
    <property type="match status" value="1"/>
</dbReference>
<comment type="subcellular location">
    <subcellularLocation>
        <location evidence="1">Cell membrane</location>
        <topology evidence="1">Multi-pass membrane protein</topology>
    </subcellularLocation>
</comment>
<evidence type="ECO:0000256" key="6">
    <source>
        <dbReference type="ARBA" id="ARBA00023136"/>
    </source>
</evidence>
<evidence type="ECO:0000256" key="1">
    <source>
        <dbReference type="ARBA" id="ARBA00004651"/>
    </source>
</evidence>
<feature type="transmembrane region" description="Helical" evidence="7">
    <location>
        <begin position="20"/>
        <end position="40"/>
    </location>
</feature>
<proteinExistence type="inferred from homology"/>
<organism evidence="8 9">
    <name type="scientific">Camelimonas fluminis</name>
    <dbReference type="NCBI Taxonomy" id="1576911"/>
    <lineage>
        <taxon>Bacteria</taxon>
        <taxon>Pseudomonadati</taxon>
        <taxon>Pseudomonadota</taxon>
        <taxon>Alphaproteobacteria</taxon>
        <taxon>Hyphomicrobiales</taxon>
        <taxon>Chelatococcaceae</taxon>
        <taxon>Camelimonas</taxon>
    </lineage>
</organism>
<reference evidence="9" key="1">
    <citation type="journal article" date="2019" name="Int. J. Syst. Evol. Microbiol.">
        <title>The Global Catalogue of Microorganisms (GCM) 10K type strain sequencing project: providing services to taxonomists for standard genome sequencing and annotation.</title>
        <authorList>
            <consortium name="The Broad Institute Genomics Platform"/>
            <consortium name="The Broad Institute Genome Sequencing Center for Infectious Disease"/>
            <person name="Wu L."/>
            <person name="Ma J."/>
        </authorList>
    </citation>
    <scope>NUCLEOTIDE SEQUENCE [LARGE SCALE GENOMIC DNA]</scope>
    <source>
        <strain evidence="9">KCTC 42282</strain>
    </source>
</reference>
<dbReference type="Proteomes" id="UP001595704">
    <property type="component" value="Unassembled WGS sequence"/>
</dbReference>
<feature type="transmembrane region" description="Helical" evidence="7">
    <location>
        <begin position="235"/>
        <end position="256"/>
    </location>
</feature>
<protein>
    <submittedName>
        <fullName evidence="8">YeiH family protein</fullName>
    </submittedName>
</protein>
<keyword evidence="6 7" id="KW-0472">Membrane</keyword>
<comment type="caution">
    <text evidence="8">The sequence shown here is derived from an EMBL/GenBank/DDBJ whole genome shotgun (WGS) entry which is preliminary data.</text>
</comment>
<dbReference type="InterPro" id="IPR018383">
    <property type="entry name" value="UPF0324_pro"/>
</dbReference>
<evidence type="ECO:0000313" key="8">
    <source>
        <dbReference type="EMBL" id="MFC3638055.1"/>
    </source>
</evidence>
<gene>
    <name evidence="8" type="ORF">ACFONL_11840</name>
</gene>
<keyword evidence="9" id="KW-1185">Reference proteome</keyword>
<feature type="transmembrane region" description="Helical" evidence="7">
    <location>
        <begin position="301"/>
        <end position="324"/>
    </location>
</feature>
<accession>A0ABV7UH78</accession>
<feature type="transmembrane region" description="Helical" evidence="7">
    <location>
        <begin position="174"/>
        <end position="194"/>
    </location>
</feature>
<dbReference type="PANTHER" id="PTHR30106:SF2">
    <property type="entry name" value="UPF0324 INNER MEMBRANE PROTEIN YEIH"/>
    <property type="match status" value="1"/>
</dbReference>
<feature type="transmembrane region" description="Helical" evidence="7">
    <location>
        <begin position="82"/>
        <end position="105"/>
    </location>
</feature>
<feature type="transmembrane region" description="Helical" evidence="7">
    <location>
        <begin position="111"/>
        <end position="133"/>
    </location>
</feature>
<keyword evidence="4 7" id="KW-0812">Transmembrane</keyword>